<feature type="compositionally biased region" description="Low complexity" evidence="1">
    <location>
        <begin position="60"/>
        <end position="71"/>
    </location>
</feature>
<protein>
    <submittedName>
        <fullName evidence="3">Putative AC transposase</fullName>
    </submittedName>
</protein>
<reference evidence="3 4" key="1">
    <citation type="submission" date="2018-09" db="EMBL/GenBank/DDBJ databases">
        <title>A high-quality reference genome of wild soybean provides a powerful tool to mine soybean genomes.</title>
        <authorList>
            <person name="Xie M."/>
            <person name="Chung C.Y.L."/>
            <person name="Li M.-W."/>
            <person name="Wong F.-L."/>
            <person name="Chan T.-F."/>
            <person name="Lam H.-M."/>
        </authorList>
    </citation>
    <scope>NUCLEOTIDE SEQUENCE [LARGE SCALE GENOMIC DNA]</scope>
    <source>
        <strain evidence="4">cv. W05</strain>
        <tissue evidence="3">Hypocotyl of etiolated seedlings</tissue>
    </source>
</reference>
<sequence>MAAPPSCHTPSSFLHRGTTMVSRPLRQTPSSFPHRNNHGNTTIVPTPYSFLHCSTTMMASPPSRRSPPQSSKWHDPSLNLCEKRIIVGLLRRVDEFKEFIQFEDEDMSQVGKSQLDTYLEEANLPNKYHPNLDVLQDWKDNQARFPNLSLLACDILSIQITTMASESAFSIGSRVLNKYRTRLLADNVQALICTKNWLLGFDVQGKKDEDVEKEKAQATSNMESFVVGDTCAKTKIISGIEQIQEKMKADMKAMNEQMTTMMEVMMSMRKMMEVNPTTTVIASIAIEKDPIHLPSFNQESHPVSEVVD</sequence>
<evidence type="ECO:0000256" key="1">
    <source>
        <dbReference type="SAM" id="MobiDB-lite"/>
    </source>
</evidence>
<dbReference type="PANTHER" id="PTHR23272">
    <property type="entry name" value="BED FINGER-RELATED"/>
    <property type="match status" value="1"/>
</dbReference>
<feature type="domain" description="HAT C-terminal dimerisation" evidence="2">
    <location>
        <begin position="115"/>
        <end position="198"/>
    </location>
</feature>
<name>A0A445LQU2_GLYSO</name>
<evidence type="ECO:0000259" key="2">
    <source>
        <dbReference type="Pfam" id="PF05699"/>
    </source>
</evidence>
<organism evidence="3 4">
    <name type="scientific">Glycine soja</name>
    <name type="common">Wild soybean</name>
    <dbReference type="NCBI Taxonomy" id="3848"/>
    <lineage>
        <taxon>Eukaryota</taxon>
        <taxon>Viridiplantae</taxon>
        <taxon>Streptophyta</taxon>
        <taxon>Embryophyta</taxon>
        <taxon>Tracheophyta</taxon>
        <taxon>Spermatophyta</taxon>
        <taxon>Magnoliopsida</taxon>
        <taxon>eudicotyledons</taxon>
        <taxon>Gunneridae</taxon>
        <taxon>Pentapetalae</taxon>
        <taxon>rosids</taxon>
        <taxon>fabids</taxon>
        <taxon>Fabales</taxon>
        <taxon>Fabaceae</taxon>
        <taxon>Papilionoideae</taxon>
        <taxon>50 kb inversion clade</taxon>
        <taxon>NPAAA clade</taxon>
        <taxon>indigoferoid/millettioid clade</taxon>
        <taxon>Phaseoleae</taxon>
        <taxon>Glycine</taxon>
        <taxon>Glycine subgen. Soja</taxon>
    </lineage>
</organism>
<dbReference type="InterPro" id="IPR012337">
    <property type="entry name" value="RNaseH-like_sf"/>
</dbReference>
<keyword evidence="4" id="KW-1185">Reference proteome</keyword>
<gene>
    <name evidence="3" type="ORF">D0Y65_004354</name>
</gene>
<accession>A0A445LQU2</accession>
<dbReference type="InterPro" id="IPR008906">
    <property type="entry name" value="HATC_C_dom"/>
</dbReference>
<dbReference type="GO" id="GO:0046983">
    <property type="term" value="F:protein dimerization activity"/>
    <property type="evidence" value="ECO:0007669"/>
    <property type="project" value="InterPro"/>
</dbReference>
<dbReference type="Proteomes" id="UP000289340">
    <property type="component" value="Chromosome 2"/>
</dbReference>
<dbReference type="PANTHER" id="PTHR23272:SF166">
    <property type="entry name" value="ZINC FINGER BED DOMAIN-CONTAINING PROTEIN RICESLEEPER 2-LIKE ISOFORM X1"/>
    <property type="match status" value="1"/>
</dbReference>
<dbReference type="SUPFAM" id="SSF53098">
    <property type="entry name" value="Ribonuclease H-like"/>
    <property type="match status" value="1"/>
</dbReference>
<evidence type="ECO:0000313" key="3">
    <source>
        <dbReference type="EMBL" id="RZC25626.1"/>
    </source>
</evidence>
<evidence type="ECO:0000313" key="4">
    <source>
        <dbReference type="Proteomes" id="UP000289340"/>
    </source>
</evidence>
<proteinExistence type="predicted"/>
<dbReference type="EMBL" id="QZWG01000002">
    <property type="protein sequence ID" value="RZC25626.1"/>
    <property type="molecule type" value="Genomic_DNA"/>
</dbReference>
<dbReference type="AlphaFoldDB" id="A0A445LQU2"/>
<comment type="caution">
    <text evidence="3">The sequence shown here is derived from an EMBL/GenBank/DDBJ whole genome shotgun (WGS) entry which is preliminary data.</text>
</comment>
<dbReference type="Pfam" id="PF05699">
    <property type="entry name" value="Dimer_Tnp_hAT"/>
    <property type="match status" value="1"/>
</dbReference>
<feature type="region of interest" description="Disordered" evidence="1">
    <location>
        <begin position="55"/>
        <end position="75"/>
    </location>
</feature>